<protein>
    <submittedName>
        <fullName evidence="1">Uncharacterized protein</fullName>
    </submittedName>
</protein>
<dbReference type="EMBL" id="RBNJ01003460">
    <property type="protein sequence ID" value="RUS30897.1"/>
    <property type="molecule type" value="Genomic_DNA"/>
</dbReference>
<dbReference type="Proteomes" id="UP000274822">
    <property type="component" value="Unassembled WGS sequence"/>
</dbReference>
<dbReference type="AlphaFoldDB" id="A0A433QM99"/>
<accession>A0A433QM99</accession>
<evidence type="ECO:0000313" key="2">
    <source>
        <dbReference type="Proteomes" id="UP000274822"/>
    </source>
</evidence>
<proteinExistence type="predicted"/>
<sequence length="138" mass="15902">MVKQHRDRERNIPCLKDIRPDVIQQMQQRVLTSQPHNSQRRMLNDSTCSLPVHKIPIHKRVFEQRRDGIDIILAHLTDILEDERHRLEHAVLYVELWHAVLVHEGRQDGEGGAGLGYDGDGNGRAHAVLALLYLEVVE</sequence>
<comment type="caution">
    <text evidence="1">The sequence shown here is derived from an EMBL/GenBank/DDBJ whole genome shotgun (WGS) entry which is preliminary data.</text>
</comment>
<name>A0A433QM99_9FUNG</name>
<gene>
    <name evidence="1" type="ORF">BC938DRAFT_478802</name>
</gene>
<keyword evidence="2" id="KW-1185">Reference proteome</keyword>
<organism evidence="1 2">
    <name type="scientific">Jimgerdemannia flammicorona</name>
    <dbReference type="NCBI Taxonomy" id="994334"/>
    <lineage>
        <taxon>Eukaryota</taxon>
        <taxon>Fungi</taxon>
        <taxon>Fungi incertae sedis</taxon>
        <taxon>Mucoromycota</taxon>
        <taxon>Mucoromycotina</taxon>
        <taxon>Endogonomycetes</taxon>
        <taxon>Endogonales</taxon>
        <taxon>Endogonaceae</taxon>
        <taxon>Jimgerdemannia</taxon>
    </lineage>
</organism>
<reference evidence="1 2" key="1">
    <citation type="journal article" date="2018" name="New Phytol.">
        <title>Phylogenomics of Endogonaceae and evolution of mycorrhizas within Mucoromycota.</title>
        <authorList>
            <person name="Chang Y."/>
            <person name="Desiro A."/>
            <person name="Na H."/>
            <person name="Sandor L."/>
            <person name="Lipzen A."/>
            <person name="Clum A."/>
            <person name="Barry K."/>
            <person name="Grigoriev I.V."/>
            <person name="Martin F.M."/>
            <person name="Stajich J.E."/>
            <person name="Smith M.E."/>
            <person name="Bonito G."/>
            <person name="Spatafora J.W."/>
        </authorList>
    </citation>
    <scope>NUCLEOTIDE SEQUENCE [LARGE SCALE GENOMIC DNA]</scope>
    <source>
        <strain evidence="1 2">AD002</strain>
    </source>
</reference>
<evidence type="ECO:0000313" key="1">
    <source>
        <dbReference type="EMBL" id="RUS30897.1"/>
    </source>
</evidence>